<comment type="caution">
    <text evidence="6">The sequence shown here is derived from an EMBL/GenBank/DDBJ whole genome shotgun (WGS) entry which is preliminary data.</text>
</comment>
<evidence type="ECO:0000256" key="2">
    <source>
        <dbReference type="ARBA" id="ARBA00022692"/>
    </source>
</evidence>
<dbReference type="GO" id="GO:0016020">
    <property type="term" value="C:membrane"/>
    <property type="evidence" value="ECO:0007669"/>
    <property type="project" value="UniProtKB-SubCell"/>
</dbReference>
<dbReference type="Proteomes" id="UP000737018">
    <property type="component" value="Unassembled WGS sequence"/>
</dbReference>
<evidence type="ECO:0008006" key="8">
    <source>
        <dbReference type="Google" id="ProtNLM"/>
    </source>
</evidence>
<evidence type="ECO:0000313" key="7">
    <source>
        <dbReference type="Proteomes" id="UP000737018"/>
    </source>
</evidence>
<reference evidence="6" key="1">
    <citation type="submission" date="2020-03" db="EMBL/GenBank/DDBJ databases">
        <title>Castanea mollissima Vanexum genome sequencing.</title>
        <authorList>
            <person name="Staton M."/>
        </authorList>
    </citation>
    <scope>NUCLEOTIDE SEQUENCE</scope>
    <source>
        <tissue evidence="6">Leaf</tissue>
    </source>
</reference>
<keyword evidence="4" id="KW-1133">Transmembrane helix</keyword>
<dbReference type="PANTHER" id="PTHR47974">
    <property type="entry name" value="OS07G0415500 PROTEIN"/>
    <property type="match status" value="1"/>
</dbReference>
<evidence type="ECO:0000313" key="6">
    <source>
        <dbReference type="EMBL" id="KAF3962880.1"/>
    </source>
</evidence>
<organism evidence="6 7">
    <name type="scientific">Castanea mollissima</name>
    <name type="common">Chinese chestnut</name>
    <dbReference type="NCBI Taxonomy" id="60419"/>
    <lineage>
        <taxon>Eukaryota</taxon>
        <taxon>Viridiplantae</taxon>
        <taxon>Streptophyta</taxon>
        <taxon>Embryophyta</taxon>
        <taxon>Tracheophyta</taxon>
        <taxon>Spermatophyta</taxon>
        <taxon>Magnoliopsida</taxon>
        <taxon>eudicotyledons</taxon>
        <taxon>Gunneridae</taxon>
        <taxon>Pentapetalae</taxon>
        <taxon>rosids</taxon>
        <taxon>fabids</taxon>
        <taxon>Fagales</taxon>
        <taxon>Fagaceae</taxon>
        <taxon>Castanea</taxon>
    </lineage>
</organism>
<evidence type="ECO:0000256" key="3">
    <source>
        <dbReference type="ARBA" id="ARBA00022729"/>
    </source>
</evidence>
<dbReference type="Gene3D" id="1.10.510.10">
    <property type="entry name" value="Transferase(Phosphotransferase) domain 1"/>
    <property type="match status" value="1"/>
</dbReference>
<keyword evidence="3" id="KW-0732">Signal</keyword>
<gene>
    <name evidence="6" type="ORF">CMV_012663</name>
</gene>
<keyword evidence="2" id="KW-0812">Transmembrane</keyword>
<dbReference type="AlphaFoldDB" id="A0A8J4R0U6"/>
<evidence type="ECO:0000256" key="5">
    <source>
        <dbReference type="ARBA" id="ARBA00023136"/>
    </source>
</evidence>
<dbReference type="OrthoDB" id="1939148at2759"/>
<dbReference type="EMBL" id="JRKL02001641">
    <property type="protein sequence ID" value="KAF3962880.1"/>
    <property type="molecule type" value="Genomic_DNA"/>
</dbReference>
<name>A0A8J4R0U6_9ROSI</name>
<keyword evidence="5" id="KW-0472">Membrane</keyword>
<dbReference type="PANTHER" id="PTHR47974:SF9">
    <property type="entry name" value="RECEPTOR-LIKE SERINE_THREONINE-PROTEIN KINASE"/>
    <property type="match status" value="1"/>
</dbReference>
<evidence type="ECO:0000256" key="4">
    <source>
        <dbReference type="ARBA" id="ARBA00022989"/>
    </source>
</evidence>
<keyword evidence="7" id="KW-1185">Reference proteome</keyword>
<protein>
    <recommendedName>
        <fullName evidence="8">Serine-threonine/tyrosine-protein kinase catalytic domain-containing protein</fullName>
    </recommendedName>
</protein>
<evidence type="ECO:0000256" key="1">
    <source>
        <dbReference type="ARBA" id="ARBA00004167"/>
    </source>
</evidence>
<comment type="subcellular location">
    <subcellularLocation>
        <location evidence="1">Membrane</location>
        <topology evidence="1">Single-pass membrane protein</topology>
    </subcellularLocation>
</comment>
<proteinExistence type="predicted"/>
<accession>A0A8J4R0U6</accession>
<sequence>MVLLEIVSGRRNFEVSPETNRKKFSVWAYEEFEKGNVKGVLDRRLADQDINMEQVMRAVQVSFWCIQEQPSHRPMMGKVVQMLEGIIEIEKPPAPNAGTDGSGNGTSINVSSNVSIFSAIAASAPVPSSSSSVQVAEVSLYASGKNLERALSSLLHSDPN</sequence>